<dbReference type="InterPro" id="IPR006935">
    <property type="entry name" value="Helicase/UvrB_N"/>
</dbReference>
<keyword evidence="3" id="KW-0378">Hydrolase</keyword>
<dbReference type="GO" id="GO:0016787">
    <property type="term" value="F:hydrolase activity"/>
    <property type="evidence" value="ECO:0007669"/>
    <property type="project" value="InterPro"/>
</dbReference>
<name>A0A1H6KQI7_RUMFL</name>
<dbReference type="InterPro" id="IPR050742">
    <property type="entry name" value="Helicase_Restrict-Modif_Enz"/>
</dbReference>
<gene>
    <name evidence="3" type="ORF">SAMN02910265_02414</name>
</gene>
<dbReference type="SMART" id="SM00490">
    <property type="entry name" value="HELICc"/>
    <property type="match status" value="1"/>
</dbReference>
<dbReference type="RefSeq" id="WP_074717718.1">
    <property type="nucleotide sequence ID" value="NZ_FNWV01000009.1"/>
</dbReference>
<evidence type="ECO:0000259" key="1">
    <source>
        <dbReference type="PROSITE" id="PS51192"/>
    </source>
</evidence>
<dbReference type="AlphaFoldDB" id="A0A1H6KQI7"/>
<dbReference type="PROSITE" id="PS51194">
    <property type="entry name" value="HELICASE_CTER"/>
    <property type="match status" value="1"/>
</dbReference>
<dbReference type="Pfam" id="PF13240">
    <property type="entry name" value="Zn_Ribbon_1"/>
    <property type="match status" value="1"/>
</dbReference>
<keyword evidence="3" id="KW-0347">Helicase</keyword>
<proteinExistence type="predicted"/>
<dbReference type="GO" id="GO:0005524">
    <property type="term" value="F:ATP binding"/>
    <property type="evidence" value="ECO:0007669"/>
    <property type="project" value="InterPro"/>
</dbReference>
<dbReference type="PANTHER" id="PTHR47396:SF1">
    <property type="entry name" value="ATP-DEPENDENT HELICASE IRC3-RELATED"/>
    <property type="match status" value="1"/>
</dbReference>
<protein>
    <submittedName>
        <fullName evidence="3">Superfamily II DNA or RNA helicase</fullName>
    </submittedName>
</protein>
<feature type="domain" description="Helicase ATP-binding" evidence="1">
    <location>
        <begin position="39"/>
        <end position="216"/>
    </location>
</feature>
<dbReference type="GO" id="GO:0004386">
    <property type="term" value="F:helicase activity"/>
    <property type="evidence" value="ECO:0007669"/>
    <property type="project" value="UniProtKB-KW"/>
</dbReference>
<dbReference type="SUPFAM" id="SSF52540">
    <property type="entry name" value="P-loop containing nucleoside triphosphate hydrolases"/>
    <property type="match status" value="1"/>
</dbReference>
<dbReference type="Pfam" id="PF00271">
    <property type="entry name" value="Helicase_C"/>
    <property type="match status" value="1"/>
</dbReference>
<sequence length="863" mass="99585">MLKECFEPILIEESKADSRSLILPHQQAAVDAMTSYFQTNIDTTNRNGLVVMPTGSGKTFTAVNWLLSQGVANGYRIIWLVHRQELVEQTYREFRRQAPILKGSGIEKIKIYPISGESQHIRMVNAYKADIYVCSIASVANKYGYRFIERMVGAAGKRKLIIVIDEAHHAPAAGYQKVIKRMTALNPSRILLGLTATPTRMQESEKRILDRMFNVDTNIKNGIGRKGYVYEITLPELIKSKFLSNPHYVLVETNINGEIEFQMTPEDEAFFAEYHELSEKLKANIARSAVRNKIILDEYLKNQEKYGKTLIFAVNQDHAKTLYDDFKKANISCEYVIASKPNAQETIRGFKDNKFKVLINVLMMTEGSDVPDVQTVFLTCQTNSDSRLMQMIGRGLRGEKAHGTKDAFIVSFHDVWNRFLTFLDPRDIGIFDVEENEEVMEEETDIQEEKPIEPDYAYLDYLTQPGSGEITQPEEMSDITNGSSISSSELYLKLYHLMHASLTSERKNLEYPVGWYSVLDNDGNDVSVLVFKSQIKVYNDIENSIDLIKGKITVDDLREIYFGGLDAIPNDEELQYILDYIEETDSMPMYFAFEQRDALDPKKIGEKANELFTKEEDKEEWLKKLFDSHDVLQNIYHTFFAFKKTVFDSMKEQTDPVLKTIQEELKSYEIIENYHHLNELLKEVMEMYPLLSTKQLVKTAWTKEVVQDYFALTEWTKDNKYYQIHVNKILSSPRIGREVIKYLIFHELLHVNGYREHNMDFRSREWQYPDSANLDAVLDNLRLEYNVDSIFKSGVKDESHSFEGLIDTNCEILPKENVLQEAQPTFDSSAHGVMKGFKYCMNCGMKLPEKANYCSKCGTKVDY</sequence>
<dbReference type="EMBL" id="FNWV01000009">
    <property type="protein sequence ID" value="SEH74114.1"/>
    <property type="molecule type" value="Genomic_DNA"/>
</dbReference>
<evidence type="ECO:0000313" key="3">
    <source>
        <dbReference type="EMBL" id="SEH74114.1"/>
    </source>
</evidence>
<dbReference type="PROSITE" id="PS51192">
    <property type="entry name" value="HELICASE_ATP_BIND_1"/>
    <property type="match status" value="1"/>
</dbReference>
<feature type="domain" description="Helicase C-terminal" evidence="2">
    <location>
        <begin position="295"/>
        <end position="452"/>
    </location>
</feature>
<dbReference type="Pfam" id="PF04851">
    <property type="entry name" value="ResIII"/>
    <property type="match status" value="1"/>
</dbReference>
<dbReference type="PANTHER" id="PTHR47396">
    <property type="entry name" value="TYPE I RESTRICTION ENZYME ECOKI R PROTEIN"/>
    <property type="match status" value="1"/>
</dbReference>
<dbReference type="Proteomes" id="UP000183190">
    <property type="component" value="Unassembled WGS sequence"/>
</dbReference>
<dbReference type="InterPro" id="IPR026870">
    <property type="entry name" value="Zinc_ribbon_dom"/>
</dbReference>
<organism evidence="3 4">
    <name type="scientific">Ruminococcus flavefaciens</name>
    <dbReference type="NCBI Taxonomy" id="1265"/>
    <lineage>
        <taxon>Bacteria</taxon>
        <taxon>Bacillati</taxon>
        <taxon>Bacillota</taxon>
        <taxon>Clostridia</taxon>
        <taxon>Eubacteriales</taxon>
        <taxon>Oscillospiraceae</taxon>
        <taxon>Ruminococcus</taxon>
    </lineage>
</organism>
<dbReference type="Gene3D" id="3.40.50.300">
    <property type="entry name" value="P-loop containing nucleotide triphosphate hydrolases"/>
    <property type="match status" value="2"/>
</dbReference>
<evidence type="ECO:0000313" key="4">
    <source>
        <dbReference type="Proteomes" id="UP000183190"/>
    </source>
</evidence>
<keyword evidence="3" id="KW-0547">Nucleotide-binding</keyword>
<evidence type="ECO:0000259" key="2">
    <source>
        <dbReference type="PROSITE" id="PS51194"/>
    </source>
</evidence>
<dbReference type="InterPro" id="IPR027417">
    <property type="entry name" value="P-loop_NTPase"/>
</dbReference>
<dbReference type="GO" id="GO:0005829">
    <property type="term" value="C:cytosol"/>
    <property type="evidence" value="ECO:0007669"/>
    <property type="project" value="TreeGrafter"/>
</dbReference>
<keyword evidence="3" id="KW-0067">ATP-binding</keyword>
<dbReference type="InterPro" id="IPR001650">
    <property type="entry name" value="Helicase_C-like"/>
</dbReference>
<reference evidence="3 4" key="1">
    <citation type="submission" date="2016-10" db="EMBL/GenBank/DDBJ databases">
        <authorList>
            <person name="de Groot N.N."/>
        </authorList>
    </citation>
    <scope>NUCLEOTIDE SEQUENCE [LARGE SCALE GENOMIC DNA]</scope>
    <source>
        <strain evidence="3 4">YAD2003</strain>
    </source>
</reference>
<accession>A0A1H6KQI7</accession>
<dbReference type="InterPro" id="IPR014001">
    <property type="entry name" value="Helicase_ATP-bd"/>
</dbReference>
<dbReference type="GO" id="GO:0003677">
    <property type="term" value="F:DNA binding"/>
    <property type="evidence" value="ECO:0007669"/>
    <property type="project" value="InterPro"/>
</dbReference>
<dbReference type="SMART" id="SM00487">
    <property type="entry name" value="DEXDc"/>
    <property type="match status" value="1"/>
</dbReference>